<proteinExistence type="predicted"/>
<name>A0A0L0NXF1_CANAR</name>
<evidence type="ECO:0000313" key="2">
    <source>
        <dbReference type="Proteomes" id="UP000037122"/>
    </source>
</evidence>
<dbReference type="AlphaFoldDB" id="A0A0L0NXF1"/>
<dbReference type="EMBL" id="LGST01000029">
    <property type="protein sequence ID" value="KND98871.1"/>
    <property type="molecule type" value="Genomic_DNA"/>
</dbReference>
<comment type="caution">
    <text evidence="1">The sequence shown here is derived from an EMBL/GenBank/DDBJ whole genome shotgun (WGS) entry which is preliminary data.</text>
</comment>
<protein>
    <submittedName>
        <fullName evidence="1">Uncharacterized protein</fullName>
    </submittedName>
</protein>
<evidence type="ECO:0000313" key="1">
    <source>
        <dbReference type="EMBL" id="KND98871.1"/>
    </source>
</evidence>
<organism evidence="1 2">
    <name type="scientific">Candidozyma auris</name>
    <name type="common">Yeast</name>
    <name type="synonym">Candida auris</name>
    <dbReference type="NCBI Taxonomy" id="498019"/>
    <lineage>
        <taxon>Eukaryota</taxon>
        <taxon>Fungi</taxon>
        <taxon>Dikarya</taxon>
        <taxon>Ascomycota</taxon>
        <taxon>Saccharomycotina</taxon>
        <taxon>Pichiomycetes</taxon>
        <taxon>Metschnikowiaceae</taxon>
        <taxon>Candidozyma</taxon>
    </lineage>
</organism>
<gene>
    <name evidence="1" type="ORF">QG37_04210</name>
</gene>
<accession>A0A0L0NXF1</accession>
<dbReference type="Proteomes" id="UP000037122">
    <property type="component" value="Unassembled WGS sequence"/>
</dbReference>
<sequence length="46" mass="5568">MEAYLKYISENDMYDLFNCCLKRSKKKKNKRKKKKKKQPCIGILLV</sequence>
<reference evidence="2" key="1">
    <citation type="journal article" date="2015" name="BMC Genomics">
        <title>Draft genome of a commonly misdiagnosed multidrug resistant pathogen Candida auris.</title>
        <authorList>
            <person name="Chatterjee S."/>
            <person name="Alampalli S.V."/>
            <person name="Nageshan R.K."/>
            <person name="Chettiar S.T."/>
            <person name="Joshi S."/>
            <person name="Tatu U.S."/>
        </authorList>
    </citation>
    <scope>NUCLEOTIDE SEQUENCE [LARGE SCALE GENOMIC DNA]</scope>
    <source>
        <strain evidence="2">6684</strain>
    </source>
</reference>